<organism evidence="1 2">
    <name type="scientific">Carnegiea gigantea</name>
    <dbReference type="NCBI Taxonomy" id="171969"/>
    <lineage>
        <taxon>Eukaryota</taxon>
        <taxon>Viridiplantae</taxon>
        <taxon>Streptophyta</taxon>
        <taxon>Embryophyta</taxon>
        <taxon>Tracheophyta</taxon>
        <taxon>Spermatophyta</taxon>
        <taxon>Magnoliopsida</taxon>
        <taxon>eudicotyledons</taxon>
        <taxon>Gunneridae</taxon>
        <taxon>Pentapetalae</taxon>
        <taxon>Caryophyllales</taxon>
        <taxon>Cactineae</taxon>
        <taxon>Cactaceae</taxon>
        <taxon>Cactoideae</taxon>
        <taxon>Echinocereeae</taxon>
        <taxon>Carnegiea</taxon>
    </lineage>
</organism>
<evidence type="ECO:0000313" key="2">
    <source>
        <dbReference type="Proteomes" id="UP001153076"/>
    </source>
</evidence>
<keyword evidence="2" id="KW-1185">Reference proteome</keyword>
<accession>A0A9Q1JSK5</accession>
<comment type="caution">
    <text evidence="1">The sequence shown here is derived from an EMBL/GenBank/DDBJ whole genome shotgun (WGS) entry which is preliminary data.</text>
</comment>
<evidence type="ECO:0000313" key="1">
    <source>
        <dbReference type="EMBL" id="KAJ8430203.1"/>
    </source>
</evidence>
<proteinExistence type="predicted"/>
<dbReference type="EMBL" id="JAKOGI010000816">
    <property type="protein sequence ID" value="KAJ8430203.1"/>
    <property type="molecule type" value="Genomic_DNA"/>
</dbReference>
<protein>
    <submittedName>
        <fullName evidence="1">Uncharacterized protein</fullName>
    </submittedName>
</protein>
<gene>
    <name evidence="1" type="ORF">Cgig2_006711</name>
</gene>
<dbReference type="Gene3D" id="3.40.30.10">
    <property type="entry name" value="Glutaredoxin"/>
    <property type="match status" value="1"/>
</dbReference>
<dbReference type="Proteomes" id="UP001153076">
    <property type="component" value="Unassembled WGS sequence"/>
</dbReference>
<dbReference type="AlphaFoldDB" id="A0A9Q1JSK5"/>
<reference evidence="1" key="1">
    <citation type="submission" date="2022-04" db="EMBL/GenBank/DDBJ databases">
        <title>Carnegiea gigantea Genome sequencing and assembly v2.</title>
        <authorList>
            <person name="Copetti D."/>
            <person name="Sanderson M.J."/>
            <person name="Burquez A."/>
            <person name="Wojciechowski M.F."/>
        </authorList>
    </citation>
    <scope>NUCLEOTIDE SEQUENCE</scope>
    <source>
        <strain evidence="1">SGP5-SGP5p</strain>
        <tissue evidence="1">Aerial part</tissue>
    </source>
</reference>
<name>A0A9Q1JSK5_9CARY</name>
<sequence>MMFEVRFFFCDVESIEVKFDKFDKVEFVEDKFDEIDAEFDEVPKELEYGENAINVDSELGFLIGTLLNLAIMLGHLTWLNFSELSALQKRHKLRKLLDFCVISLRARSLTTLAMNSKLHLQFLKRWTLKDISPIYKFLKVKGVEIKWNFEKVLIEKDGKIHGKFTTASTLLDVF</sequence>